<organism evidence="3 4">
    <name type="scientific">Streptomyces capitiformicae</name>
    <dbReference type="NCBI Taxonomy" id="2014920"/>
    <lineage>
        <taxon>Bacteria</taxon>
        <taxon>Bacillati</taxon>
        <taxon>Actinomycetota</taxon>
        <taxon>Actinomycetes</taxon>
        <taxon>Kitasatosporales</taxon>
        <taxon>Streptomycetaceae</taxon>
        <taxon>Streptomyces</taxon>
    </lineage>
</organism>
<name>A0A918ZDL8_9ACTN</name>
<reference evidence="3" key="1">
    <citation type="journal article" date="2014" name="Int. J. Syst. Evol. Microbiol.">
        <title>Complete genome sequence of Corynebacterium casei LMG S-19264T (=DSM 44701T), isolated from a smear-ripened cheese.</title>
        <authorList>
            <consortium name="US DOE Joint Genome Institute (JGI-PGF)"/>
            <person name="Walter F."/>
            <person name="Albersmeier A."/>
            <person name="Kalinowski J."/>
            <person name="Ruckert C."/>
        </authorList>
    </citation>
    <scope>NUCLEOTIDE SEQUENCE</scope>
    <source>
        <strain evidence="3">CGMCC 4.7403</strain>
    </source>
</reference>
<feature type="compositionally biased region" description="Basic residues" evidence="1">
    <location>
        <begin position="24"/>
        <end position="69"/>
    </location>
</feature>
<feature type="region of interest" description="Disordered" evidence="1">
    <location>
        <begin position="1"/>
        <end position="73"/>
    </location>
</feature>
<dbReference type="Gene3D" id="3.40.50.1820">
    <property type="entry name" value="alpha/beta hydrolase"/>
    <property type="match status" value="1"/>
</dbReference>
<keyword evidence="4" id="KW-1185">Reference proteome</keyword>
<reference evidence="3" key="2">
    <citation type="submission" date="2020-09" db="EMBL/GenBank/DDBJ databases">
        <authorList>
            <person name="Sun Q."/>
            <person name="Zhou Y."/>
        </authorList>
    </citation>
    <scope>NUCLEOTIDE SEQUENCE</scope>
    <source>
        <strain evidence="3">CGMCC 4.7403</strain>
    </source>
</reference>
<gene>
    <name evidence="3" type="ORF">GCM10017771_66430</name>
</gene>
<dbReference type="RefSeq" id="WP_229914190.1">
    <property type="nucleotide sequence ID" value="NZ_BNAT01000029.1"/>
</dbReference>
<evidence type="ECO:0000313" key="3">
    <source>
        <dbReference type="EMBL" id="GHE45843.1"/>
    </source>
</evidence>
<dbReference type="SUPFAM" id="SSF53474">
    <property type="entry name" value="alpha/beta-Hydrolases"/>
    <property type="match status" value="1"/>
</dbReference>
<dbReference type="AlphaFoldDB" id="A0A918ZDL8"/>
<dbReference type="EMBL" id="BNAT01000029">
    <property type="protein sequence ID" value="GHE45843.1"/>
    <property type="molecule type" value="Genomic_DNA"/>
</dbReference>
<evidence type="ECO:0000259" key="2">
    <source>
        <dbReference type="Pfam" id="PF06259"/>
    </source>
</evidence>
<sequence>MGTATRRTAELAPPREPTPDPRTRLRRPRTRLRRPRTRLRRPRTRLRRPRTRLRRPRTRLRRPRTRLHGSRTPTRTRLLRALLALLIATAVIMPVSAAAASPQIPAPAPATLAAPTPATLESTYAAHRTNAEQASRMAEAHGDGSRAATERAMAAPTRQFLRFDGRGPGQAVEVFGDLLKAERVAVLVPGSDTSLDTYDRFHRAARALYDRTGTGTAVIAWLGYETPETISATVLTPTRADQAAPKLRTFIRDLRGLLPSTAHVTLVCHSYGSVVCGRAAAGLNGVQDIALIGSPGTGADSVAALHTSARIWAARGTDDWVGTVPHTRADFFGTTVGFGTDPISPAFGARVFPAGNAGHSDYFTPGSLSLEHLARITLGTTKEPAHA</sequence>
<accession>A0A918ZDL8</accession>
<protein>
    <recommendedName>
        <fullName evidence="2">DUF1023 domain-containing protein</fullName>
    </recommendedName>
</protein>
<evidence type="ECO:0000256" key="1">
    <source>
        <dbReference type="SAM" id="MobiDB-lite"/>
    </source>
</evidence>
<dbReference type="Pfam" id="PF06259">
    <property type="entry name" value="Abhydrolase_8"/>
    <property type="match status" value="1"/>
</dbReference>
<proteinExistence type="predicted"/>
<feature type="domain" description="DUF1023" evidence="2">
    <location>
        <begin position="164"/>
        <end position="326"/>
    </location>
</feature>
<comment type="caution">
    <text evidence="3">The sequence shown here is derived from an EMBL/GenBank/DDBJ whole genome shotgun (WGS) entry which is preliminary data.</text>
</comment>
<dbReference type="InterPro" id="IPR029058">
    <property type="entry name" value="AB_hydrolase_fold"/>
</dbReference>
<dbReference type="InterPro" id="IPR010427">
    <property type="entry name" value="DUF1023"/>
</dbReference>
<dbReference type="Proteomes" id="UP000603227">
    <property type="component" value="Unassembled WGS sequence"/>
</dbReference>
<evidence type="ECO:0000313" key="4">
    <source>
        <dbReference type="Proteomes" id="UP000603227"/>
    </source>
</evidence>